<evidence type="ECO:0000256" key="2">
    <source>
        <dbReference type="ARBA" id="ARBA00022679"/>
    </source>
</evidence>
<dbReference type="InterPro" id="IPR029035">
    <property type="entry name" value="DHS-like_NAD/FAD-binding_dom"/>
</dbReference>
<dbReference type="PANTHER" id="PTHR11085:SF4">
    <property type="entry name" value="NAD-DEPENDENT PROTEIN DEACYLASE"/>
    <property type="match status" value="1"/>
</dbReference>
<evidence type="ECO:0000313" key="6">
    <source>
        <dbReference type="EMBL" id="SCP98107.1"/>
    </source>
</evidence>
<dbReference type="InterPro" id="IPR003000">
    <property type="entry name" value="Sirtuin"/>
</dbReference>
<name>A0A1D3TVG9_9FIRM</name>
<organism evidence="6 7">
    <name type="scientific">Anaerobium acetethylicum</name>
    <dbReference type="NCBI Taxonomy" id="1619234"/>
    <lineage>
        <taxon>Bacteria</taxon>
        <taxon>Bacillati</taxon>
        <taxon>Bacillota</taxon>
        <taxon>Clostridia</taxon>
        <taxon>Lachnospirales</taxon>
        <taxon>Lachnospiraceae</taxon>
        <taxon>Anaerobium</taxon>
    </lineage>
</organism>
<dbReference type="InterPro" id="IPR050134">
    <property type="entry name" value="NAD-dep_sirtuin_deacylases"/>
</dbReference>
<dbReference type="RefSeq" id="WP_169823687.1">
    <property type="nucleotide sequence ID" value="NZ_FMKA01000016.1"/>
</dbReference>
<keyword evidence="4" id="KW-0862">Zinc</keyword>
<evidence type="ECO:0000256" key="3">
    <source>
        <dbReference type="ARBA" id="ARBA00023027"/>
    </source>
</evidence>
<accession>A0A1D3TVG9</accession>
<dbReference type="PROSITE" id="PS50305">
    <property type="entry name" value="SIRTUIN"/>
    <property type="match status" value="1"/>
</dbReference>
<dbReference type="InterPro" id="IPR026591">
    <property type="entry name" value="Sirtuin_cat_small_dom_sf"/>
</dbReference>
<sequence>MSLTEIRKIINDSDNIVCLCGLGMNSECGFPDHRVPGEAYDIELKYGHSPEDLFSSLFYTVRTKQFFQYYKNEILCLDREPGAAFYSLAELEKTGKLRATITRSFYSLPQRAGCKKVIELLGSIYKNTCPHCGTEYTVDFVKSASSVPLCPECQKTIRPGVCLYGEMVDNQLTTKSAETISKADVLLVLGTNLKSRLCEQRLKYFNGSKVILINEEEHYSDDLADYVIHDKVNDVLPYLVS</sequence>
<dbReference type="EC" id="2.3.1.286" evidence="1"/>
<dbReference type="STRING" id="1619234.SAMN05421730_101677"/>
<dbReference type="GO" id="GO:0046872">
    <property type="term" value="F:metal ion binding"/>
    <property type="evidence" value="ECO:0007669"/>
    <property type="project" value="UniProtKB-KW"/>
</dbReference>
<keyword evidence="4" id="KW-0479">Metal-binding</keyword>
<dbReference type="Gene3D" id="3.40.50.1220">
    <property type="entry name" value="TPP-binding domain"/>
    <property type="match status" value="1"/>
</dbReference>
<evidence type="ECO:0000313" key="7">
    <source>
        <dbReference type="Proteomes" id="UP000199315"/>
    </source>
</evidence>
<dbReference type="Gene3D" id="3.30.1600.10">
    <property type="entry name" value="SIR2/SIRT2 'Small Domain"/>
    <property type="match status" value="1"/>
</dbReference>
<evidence type="ECO:0000256" key="4">
    <source>
        <dbReference type="PROSITE-ProRule" id="PRU00236"/>
    </source>
</evidence>
<dbReference type="SUPFAM" id="SSF52467">
    <property type="entry name" value="DHS-like NAD/FAD-binding domain"/>
    <property type="match status" value="1"/>
</dbReference>
<feature type="binding site" evidence="4">
    <location>
        <position position="129"/>
    </location>
    <ligand>
        <name>Zn(2+)</name>
        <dbReference type="ChEBI" id="CHEBI:29105"/>
    </ligand>
</feature>
<dbReference type="GO" id="GO:0017136">
    <property type="term" value="F:histone deacetylase activity, NAD-dependent"/>
    <property type="evidence" value="ECO:0007669"/>
    <property type="project" value="TreeGrafter"/>
</dbReference>
<dbReference type="Proteomes" id="UP000199315">
    <property type="component" value="Unassembled WGS sequence"/>
</dbReference>
<evidence type="ECO:0000259" key="5">
    <source>
        <dbReference type="PROSITE" id="PS50305"/>
    </source>
</evidence>
<feature type="domain" description="Deacetylase sirtuin-type" evidence="5">
    <location>
        <begin position="1"/>
        <end position="241"/>
    </location>
</feature>
<feature type="binding site" evidence="4">
    <location>
        <position position="153"/>
    </location>
    <ligand>
        <name>Zn(2+)</name>
        <dbReference type="ChEBI" id="CHEBI:29105"/>
    </ligand>
</feature>
<dbReference type="EMBL" id="FMKA01000016">
    <property type="protein sequence ID" value="SCP98107.1"/>
    <property type="molecule type" value="Genomic_DNA"/>
</dbReference>
<keyword evidence="2" id="KW-0808">Transferase</keyword>
<reference evidence="6 7" key="1">
    <citation type="submission" date="2016-09" db="EMBL/GenBank/DDBJ databases">
        <authorList>
            <person name="Capua I."/>
            <person name="De Benedictis P."/>
            <person name="Joannis T."/>
            <person name="Lombin L.H."/>
            <person name="Cattoli G."/>
        </authorList>
    </citation>
    <scope>NUCLEOTIDE SEQUENCE [LARGE SCALE GENOMIC DNA]</scope>
    <source>
        <strain evidence="6 7">GluBS11</strain>
    </source>
</reference>
<dbReference type="InterPro" id="IPR026590">
    <property type="entry name" value="Ssirtuin_cat_dom"/>
</dbReference>
<feature type="binding site" evidence="4">
    <location>
        <position position="150"/>
    </location>
    <ligand>
        <name>Zn(2+)</name>
        <dbReference type="ChEBI" id="CHEBI:29105"/>
    </ligand>
</feature>
<dbReference type="Pfam" id="PF02146">
    <property type="entry name" value="SIR2"/>
    <property type="match status" value="1"/>
</dbReference>
<keyword evidence="7" id="KW-1185">Reference proteome</keyword>
<comment type="caution">
    <text evidence="4">Lacks conserved residue(s) required for the propagation of feature annotation.</text>
</comment>
<evidence type="ECO:0000256" key="1">
    <source>
        <dbReference type="ARBA" id="ARBA00012928"/>
    </source>
</evidence>
<proteinExistence type="predicted"/>
<dbReference type="PANTHER" id="PTHR11085">
    <property type="entry name" value="NAD-DEPENDENT PROTEIN DEACYLASE SIRTUIN-5, MITOCHONDRIAL-RELATED"/>
    <property type="match status" value="1"/>
</dbReference>
<gene>
    <name evidence="6" type="ORF">SAMN05421730_101677</name>
</gene>
<protein>
    <recommendedName>
        <fullName evidence="1">protein acetyllysine N-acetyltransferase</fullName>
        <ecNumber evidence="1">2.3.1.286</ecNumber>
    </recommendedName>
</protein>
<dbReference type="AlphaFoldDB" id="A0A1D3TVG9"/>
<keyword evidence="3" id="KW-0520">NAD</keyword>
<feature type="binding site" evidence="4">
    <location>
        <position position="132"/>
    </location>
    <ligand>
        <name>Zn(2+)</name>
        <dbReference type="ChEBI" id="CHEBI:29105"/>
    </ligand>
</feature>
<dbReference type="GO" id="GO:0070403">
    <property type="term" value="F:NAD+ binding"/>
    <property type="evidence" value="ECO:0007669"/>
    <property type="project" value="InterPro"/>
</dbReference>